<dbReference type="OrthoDB" id="4026747at2759"/>
<dbReference type="InParanoid" id="A5DSB7"/>
<feature type="compositionally biased region" description="Low complexity" evidence="1">
    <location>
        <begin position="72"/>
        <end position="93"/>
    </location>
</feature>
<dbReference type="VEuPathDB" id="FungiDB:LELG_00253"/>
<feature type="compositionally biased region" description="Basic and acidic residues" evidence="1">
    <location>
        <begin position="354"/>
        <end position="379"/>
    </location>
</feature>
<name>A5DSB7_LODEL</name>
<feature type="compositionally biased region" description="Basic and acidic residues" evidence="1">
    <location>
        <begin position="796"/>
        <end position="805"/>
    </location>
</feature>
<accession>A5DSB7</accession>
<reference evidence="2 3" key="1">
    <citation type="journal article" date="2009" name="Nature">
        <title>Evolution of pathogenicity and sexual reproduction in eight Candida genomes.</title>
        <authorList>
            <person name="Butler G."/>
            <person name="Rasmussen M.D."/>
            <person name="Lin M.F."/>
            <person name="Santos M.A."/>
            <person name="Sakthikumar S."/>
            <person name="Munro C.A."/>
            <person name="Rheinbay E."/>
            <person name="Grabherr M."/>
            <person name="Forche A."/>
            <person name="Reedy J.L."/>
            <person name="Agrafioti I."/>
            <person name="Arnaud M.B."/>
            <person name="Bates S."/>
            <person name="Brown A.J."/>
            <person name="Brunke S."/>
            <person name="Costanzo M.C."/>
            <person name="Fitzpatrick D.A."/>
            <person name="de Groot P.W."/>
            <person name="Harris D."/>
            <person name="Hoyer L.L."/>
            <person name="Hube B."/>
            <person name="Klis F.M."/>
            <person name="Kodira C."/>
            <person name="Lennard N."/>
            <person name="Logue M.E."/>
            <person name="Martin R."/>
            <person name="Neiman A.M."/>
            <person name="Nikolaou E."/>
            <person name="Quail M.A."/>
            <person name="Quinn J."/>
            <person name="Santos M.C."/>
            <person name="Schmitzberger F.F."/>
            <person name="Sherlock G."/>
            <person name="Shah P."/>
            <person name="Silverstein K.A."/>
            <person name="Skrzypek M.S."/>
            <person name="Soll D."/>
            <person name="Staggs R."/>
            <person name="Stansfield I."/>
            <person name="Stumpf M.P."/>
            <person name="Sudbery P.E."/>
            <person name="Srikantha T."/>
            <person name="Zeng Q."/>
            <person name="Berman J."/>
            <person name="Berriman M."/>
            <person name="Heitman J."/>
            <person name="Gow N.A."/>
            <person name="Lorenz M.C."/>
            <person name="Birren B.W."/>
            <person name="Kellis M."/>
            <person name="Cuomo C.A."/>
        </authorList>
    </citation>
    <scope>NUCLEOTIDE SEQUENCE [LARGE SCALE GENOMIC DNA]</scope>
    <source>
        <strain evidence="3">ATCC 11503 / BCRC 21390 / CBS 2605 / JCM 1781 / NBRC 1676 / NRRL YB-4239</strain>
    </source>
</reference>
<evidence type="ECO:0000256" key="1">
    <source>
        <dbReference type="SAM" id="MobiDB-lite"/>
    </source>
</evidence>
<dbReference type="GeneID" id="5234890"/>
<feature type="compositionally biased region" description="Polar residues" evidence="1">
    <location>
        <begin position="215"/>
        <end position="240"/>
    </location>
</feature>
<feature type="compositionally biased region" description="Gly residues" evidence="1">
    <location>
        <begin position="701"/>
        <end position="711"/>
    </location>
</feature>
<keyword evidence="3" id="KW-1185">Reference proteome</keyword>
<feature type="compositionally biased region" description="Low complexity" evidence="1">
    <location>
        <begin position="478"/>
        <end position="493"/>
    </location>
</feature>
<feature type="region of interest" description="Disordered" evidence="1">
    <location>
        <begin position="66"/>
        <end position="93"/>
    </location>
</feature>
<dbReference type="AlphaFoldDB" id="A5DSB7"/>
<feature type="compositionally biased region" description="Polar residues" evidence="1">
    <location>
        <begin position="745"/>
        <end position="757"/>
    </location>
</feature>
<feature type="region of interest" description="Disordered" evidence="1">
    <location>
        <begin position="426"/>
        <end position="457"/>
    </location>
</feature>
<dbReference type="OMA" id="DYHAKGW"/>
<dbReference type="KEGG" id="lel:PVL30_000248"/>
<dbReference type="Proteomes" id="UP000001996">
    <property type="component" value="Unassembled WGS sequence"/>
</dbReference>
<dbReference type="EMBL" id="CH981524">
    <property type="protein sequence ID" value="EDK42075.1"/>
    <property type="molecule type" value="Genomic_DNA"/>
</dbReference>
<feature type="region of interest" description="Disordered" evidence="1">
    <location>
        <begin position="211"/>
        <end position="396"/>
    </location>
</feature>
<feature type="region of interest" description="Disordered" evidence="1">
    <location>
        <begin position="693"/>
        <end position="805"/>
    </location>
</feature>
<feature type="compositionally biased region" description="Acidic residues" evidence="1">
    <location>
        <begin position="317"/>
        <end position="347"/>
    </location>
</feature>
<feature type="compositionally biased region" description="Polar residues" evidence="1">
    <location>
        <begin position="284"/>
        <end position="314"/>
    </location>
</feature>
<dbReference type="HOGENOM" id="CLU_390342_0_0_1"/>
<evidence type="ECO:0000313" key="3">
    <source>
        <dbReference type="Proteomes" id="UP000001996"/>
    </source>
</evidence>
<feature type="region of interest" description="Disordered" evidence="1">
    <location>
        <begin position="478"/>
        <end position="497"/>
    </location>
</feature>
<sequence length="870" mass="95976">MESIPLTFTHEHRSDRSLYKLWKLTNDVLCILCSKVPTTERLNNRSWRLLNQRVLRQHHYPNVSIDSIQTYNGNNKNNNKNKTGTGSRSSSTSSTAAAYVDITASLQDAELNELLKEKLTNLKPQQSQFIMNRPSLFTHSSNFAQYQASRKEASIEEKKIEQYNYSHTEIHHDDDMEEDSSNKEYFDEEAGLLSDISDISDDSDYEECEYEVSRQHTQTQTFSQEPTELQPENTLENNARTMDDTTQKQSGLNTEFNEKDTGLMQSQISSTKQHTSINREHESLFSTGNKSNKSTQSSLQSIKNGSVHGQINCDNSKDDDEGYLSTDISEDEEGSDDEEEEEEEEERGGEPQQLEDKQETMETKVNDEMDPKLLVRDEEPSSNNVKDDNESEWMSISSSSVASSAISGNGDGVVARAARDESLQFTKVQLPPASTSSMETISSSSDHIQVPNTMPALPKPRSLLSGLFLNELAHQSAESSAGASTNASTKATTKPLTRPVAKPILKRSSTTGVTTIDQENQRPSILFNRKFPSFTDVAKLSKRASTVGALPQAQPQPQPLTTTTTTTIAPTTISATGTNSSLSSPSLHAPTMASLAELQDDDEITPSKKQASVVGISDISVSKVPKAPEITDEEHEKFSSSLNRLSRSVSHHSLMALLSKSTISFTRLYSAPQKLKLHARPLEHKIPESSKYGNVAFSTGSGNGNGNGNGSEKGNDSINGSDNGILDKQDVKRNQMAEPEHDHSNGNSHIRAQNHKQSPSSLASSSSILISSSKFSNTPPPPIAPTQMQNTSIPEPKPESNIESRSVSRLEKDLFQTEDLSQSLKEALIIDDKLGKVAMPDRRLIKNYKPQVRIGIAGDDDFDDYHAKGW</sequence>
<organism evidence="2 3">
    <name type="scientific">Lodderomyces elongisporus (strain ATCC 11503 / CBS 2605 / JCM 1781 / NBRC 1676 / NRRL YB-4239)</name>
    <name type="common">Yeast</name>
    <name type="synonym">Saccharomyces elongisporus</name>
    <dbReference type="NCBI Taxonomy" id="379508"/>
    <lineage>
        <taxon>Eukaryota</taxon>
        <taxon>Fungi</taxon>
        <taxon>Dikarya</taxon>
        <taxon>Ascomycota</taxon>
        <taxon>Saccharomycotina</taxon>
        <taxon>Pichiomycetes</taxon>
        <taxon>Debaryomycetaceae</taxon>
        <taxon>Candida/Lodderomyces clade</taxon>
        <taxon>Lodderomyces</taxon>
    </lineage>
</organism>
<feature type="compositionally biased region" description="Low complexity" evidence="1">
    <location>
        <begin position="758"/>
        <end position="773"/>
    </location>
</feature>
<feature type="compositionally biased region" description="Basic and acidic residues" evidence="1">
    <location>
        <begin position="725"/>
        <end position="744"/>
    </location>
</feature>
<protein>
    <submittedName>
        <fullName evidence="2">Uncharacterized protein</fullName>
    </submittedName>
</protein>
<gene>
    <name evidence="2" type="ORF">LELG_00253</name>
</gene>
<evidence type="ECO:0000313" key="2">
    <source>
        <dbReference type="EMBL" id="EDK42075.1"/>
    </source>
</evidence>
<feature type="compositionally biased region" description="Low complexity" evidence="1">
    <location>
        <begin position="434"/>
        <end position="445"/>
    </location>
</feature>
<proteinExistence type="predicted"/>
<feature type="compositionally biased region" description="Polar residues" evidence="1">
    <location>
        <begin position="263"/>
        <end position="276"/>
    </location>
</feature>